<dbReference type="GeneID" id="34554377"/>
<evidence type="ECO:0000313" key="2">
    <source>
        <dbReference type="EMBL" id="OHF03492.1"/>
    </source>
</evidence>
<dbReference type="Proteomes" id="UP000176998">
    <property type="component" value="Unassembled WGS sequence"/>
</dbReference>
<accession>A0A1G4BPU8</accession>
<reference evidence="2 3" key="1">
    <citation type="submission" date="2016-09" db="EMBL/GenBank/DDBJ databases">
        <authorList>
            <person name="Capua I."/>
            <person name="De Benedictis P."/>
            <person name="Joannis T."/>
            <person name="Lombin L.H."/>
            <person name="Cattoli G."/>
        </authorList>
    </citation>
    <scope>NUCLEOTIDE SEQUENCE [LARGE SCALE GENOMIC DNA]</scope>
    <source>
        <strain evidence="2 3">IMI 309357</strain>
    </source>
</reference>
<evidence type="ECO:0000256" key="1">
    <source>
        <dbReference type="SAM" id="MobiDB-lite"/>
    </source>
</evidence>
<comment type="caution">
    <text evidence="2">The sequence shown here is derived from an EMBL/GenBank/DDBJ whole genome shotgun (WGS) entry which is preliminary data.</text>
</comment>
<feature type="region of interest" description="Disordered" evidence="1">
    <location>
        <begin position="1"/>
        <end position="26"/>
    </location>
</feature>
<proteinExistence type="predicted"/>
<name>A0A1G4BPU8_9PEZI</name>
<organism evidence="2 3">
    <name type="scientific">Colletotrichum orchidophilum</name>
    <dbReference type="NCBI Taxonomy" id="1209926"/>
    <lineage>
        <taxon>Eukaryota</taxon>
        <taxon>Fungi</taxon>
        <taxon>Dikarya</taxon>
        <taxon>Ascomycota</taxon>
        <taxon>Pezizomycotina</taxon>
        <taxon>Sordariomycetes</taxon>
        <taxon>Hypocreomycetidae</taxon>
        <taxon>Glomerellales</taxon>
        <taxon>Glomerellaceae</taxon>
        <taxon>Colletotrichum</taxon>
    </lineage>
</organism>
<keyword evidence="3" id="KW-1185">Reference proteome</keyword>
<dbReference type="OrthoDB" id="10451923at2759"/>
<feature type="non-terminal residue" evidence="2">
    <location>
        <position position="1"/>
    </location>
</feature>
<dbReference type="RefSeq" id="XP_022480628.1">
    <property type="nucleotide sequence ID" value="XM_022612867.1"/>
</dbReference>
<dbReference type="AlphaFoldDB" id="A0A1G4BPU8"/>
<evidence type="ECO:0000313" key="3">
    <source>
        <dbReference type="Proteomes" id="UP000176998"/>
    </source>
</evidence>
<protein>
    <submittedName>
        <fullName evidence="2">Uncharacterized protein</fullName>
    </submittedName>
</protein>
<gene>
    <name evidence="2" type="ORF">CORC01_01211</name>
</gene>
<dbReference type="EMBL" id="MJBS01000006">
    <property type="protein sequence ID" value="OHF03492.1"/>
    <property type="molecule type" value="Genomic_DNA"/>
</dbReference>
<feature type="compositionally biased region" description="Basic and acidic residues" evidence="1">
    <location>
        <begin position="1"/>
        <end position="12"/>
    </location>
</feature>
<sequence length="74" mass="8307">AATLEPKTDRASRNRQKPIGDPAIKISDNRSLPRQACLQDCLHLANDGLRAGGMNRNRCRPVRRRWAWRVSAGS</sequence>